<reference evidence="2" key="1">
    <citation type="journal article" date="2019" name="Int. J. Syst. Evol. Microbiol.">
        <title>The Global Catalogue of Microorganisms (GCM) 10K type strain sequencing project: providing services to taxonomists for standard genome sequencing and annotation.</title>
        <authorList>
            <consortium name="The Broad Institute Genomics Platform"/>
            <consortium name="The Broad Institute Genome Sequencing Center for Infectious Disease"/>
            <person name="Wu L."/>
            <person name="Ma J."/>
        </authorList>
    </citation>
    <scope>NUCLEOTIDE SEQUENCE [LARGE SCALE GENOMIC DNA]</scope>
    <source>
        <strain evidence="2">JCM 10649</strain>
    </source>
</reference>
<dbReference type="EMBL" id="BAAAHB010000013">
    <property type="protein sequence ID" value="GAA0455920.1"/>
    <property type="molecule type" value="Genomic_DNA"/>
</dbReference>
<evidence type="ECO:0008006" key="3">
    <source>
        <dbReference type="Google" id="ProtNLM"/>
    </source>
</evidence>
<protein>
    <recommendedName>
        <fullName evidence="3">DUF5060 domain-containing protein</fullName>
    </recommendedName>
</protein>
<sequence length="90" mass="10347">MSWDVTQPFWVKAKQWFPVWIWIGLPGEWTYTTIQARPIGSTDQWFKPLFVMDQGVRAVGVTSAGKPKWEYGADVYNPNDVSVQFTLHGV</sequence>
<evidence type="ECO:0000313" key="1">
    <source>
        <dbReference type="EMBL" id="GAA0455920.1"/>
    </source>
</evidence>
<name>A0ABP3JMF2_9ACTN</name>
<gene>
    <name evidence="1" type="ORF">GCM10009544_18310</name>
</gene>
<evidence type="ECO:0000313" key="2">
    <source>
        <dbReference type="Proteomes" id="UP001499895"/>
    </source>
</evidence>
<comment type="caution">
    <text evidence="1">The sequence shown here is derived from an EMBL/GenBank/DDBJ whole genome shotgun (WGS) entry which is preliminary data.</text>
</comment>
<organism evidence="1 2">
    <name type="scientific">Streptomyces stramineus</name>
    <dbReference type="NCBI Taxonomy" id="173861"/>
    <lineage>
        <taxon>Bacteria</taxon>
        <taxon>Bacillati</taxon>
        <taxon>Actinomycetota</taxon>
        <taxon>Actinomycetes</taxon>
        <taxon>Kitasatosporales</taxon>
        <taxon>Streptomycetaceae</taxon>
        <taxon>Streptomyces</taxon>
    </lineage>
</organism>
<proteinExistence type="predicted"/>
<dbReference type="Proteomes" id="UP001499895">
    <property type="component" value="Unassembled WGS sequence"/>
</dbReference>
<keyword evidence="2" id="KW-1185">Reference proteome</keyword>
<accession>A0ABP3JMF2</accession>